<dbReference type="Gene3D" id="3.30.559.10">
    <property type="entry name" value="Chloramphenicol acetyltransferase-like domain"/>
    <property type="match status" value="1"/>
</dbReference>
<accession>A0A165R204</accession>
<dbReference type="AlphaFoldDB" id="A0A165R204"/>
<evidence type="ECO:0000313" key="2">
    <source>
        <dbReference type="EMBL" id="KZT70194.1"/>
    </source>
</evidence>
<reference evidence="2 3" key="1">
    <citation type="journal article" date="2016" name="Mol. Biol. Evol.">
        <title>Comparative Genomics of Early-Diverging Mushroom-Forming Fungi Provides Insights into the Origins of Lignocellulose Decay Capabilities.</title>
        <authorList>
            <person name="Nagy L.G."/>
            <person name="Riley R."/>
            <person name="Tritt A."/>
            <person name="Adam C."/>
            <person name="Daum C."/>
            <person name="Floudas D."/>
            <person name="Sun H."/>
            <person name="Yadav J.S."/>
            <person name="Pangilinan J."/>
            <person name="Larsson K.H."/>
            <person name="Matsuura K."/>
            <person name="Barry K."/>
            <person name="Labutti K."/>
            <person name="Kuo R."/>
            <person name="Ohm R.A."/>
            <person name="Bhattacharya S.S."/>
            <person name="Shirouzu T."/>
            <person name="Yoshinaga Y."/>
            <person name="Martin F.M."/>
            <person name="Grigoriev I.V."/>
            <person name="Hibbett D.S."/>
        </authorList>
    </citation>
    <scope>NUCLEOTIDE SEQUENCE [LARGE SCALE GENOMIC DNA]</scope>
    <source>
        <strain evidence="2 3">L-15889</strain>
    </source>
</reference>
<dbReference type="InterPro" id="IPR000261">
    <property type="entry name" value="EH_dom"/>
</dbReference>
<dbReference type="EMBL" id="KV429053">
    <property type="protein sequence ID" value="KZT70194.1"/>
    <property type="molecule type" value="Genomic_DNA"/>
</dbReference>
<feature type="domain" description="EH" evidence="1">
    <location>
        <begin position="238"/>
        <end position="302"/>
    </location>
</feature>
<keyword evidence="3" id="KW-1185">Reference proteome</keyword>
<dbReference type="PROSITE" id="PS50031">
    <property type="entry name" value="EH"/>
    <property type="match status" value="1"/>
</dbReference>
<evidence type="ECO:0000259" key="1">
    <source>
        <dbReference type="PROSITE" id="PS50031"/>
    </source>
</evidence>
<organism evidence="2 3">
    <name type="scientific">Daedalea quercina L-15889</name>
    <dbReference type="NCBI Taxonomy" id="1314783"/>
    <lineage>
        <taxon>Eukaryota</taxon>
        <taxon>Fungi</taxon>
        <taxon>Dikarya</taxon>
        <taxon>Basidiomycota</taxon>
        <taxon>Agaricomycotina</taxon>
        <taxon>Agaricomycetes</taxon>
        <taxon>Polyporales</taxon>
        <taxon>Fomitopsis</taxon>
    </lineage>
</organism>
<proteinExistence type="predicted"/>
<name>A0A165R204_9APHY</name>
<protein>
    <recommendedName>
        <fullName evidence="1">EH domain-containing protein</fullName>
    </recommendedName>
</protein>
<dbReference type="InterPro" id="IPR023213">
    <property type="entry name" value="CAT-like_dom_sf"/>
</dbReference>
<gene>
    <name evidence="2" type="ORF">DAEQUDRAFT_689787</name>
</gene>
<dbReference type="STRING" id="1314783.A0A165R204"/>
<sequence>MAAAPMDTPIQLFPADGKPPYVHLRETTSTFSRPLGGNEIGYVLVRGLRGYADSFTIVPLACSDGLTLNDDEVIKACAALRLRHPLLASKVAYSTERPPELVYHSPLTEAHALREARAQIELHAFHDQDTTVDALLDRWLSATPEDALDLRNGTCSLYWGRDIDPRSGKYILGFMTPHFITDGKRRLNLVRYMLDLLVDPGRAQRELAAHFSGKMPIVDIPPSLEGLFPDMSDTTPAELAKAKAVFDELVKYRSKSVSGLVPDGVIAETNLQPRFVRKVWSLEETRRILKTCKAQGVTITHLANVAGAFASVQRPGVASSGGSSDEDSYYFEFSQAFDVNAKMPRLTSNGETETAIRIVIYPVTMAVPRAAAADSAGKEAIWEAARQFKERNAAFLQSPYFWHLVRFYGAIAIENYMAQMAGKPFVPYMSSMGDLKNVLPIRYPVQAPQMNGVANGTSNSHNAEVRILDQISSGKIDPQVANFLMYTFDDRLNLQFKWNAGRTSDSLINGWFDRVVEIISQAADQ</sequence>
<dbReference type="OrthoDB" id="2775229at2759"/>
<dbReference type="PANTHER" id="PTHR28037:SF1">
    <property type="entry name" value="ALCOHOL O-ACETYLTRANSFERASE 1-RELATED"/>
    <property type="match status" value="1"/>
</dbReference>
<dbReference type="Proteomes" id="UP000076727">
    <property type="component" value="Unassembled WGS sequence"/>
</dbReference>
<dbReference type="InterPro" id="IPR052058">
    <property type="entry name" value="Alcohol_O-acetyltransferase"/>
</dbReference>
<dbReference type="Gene3D" id="3.30.559.30">
    <property type="entry name" value="Nonribosomal peptide synthetase, condensation domain"/>
    <property type="match status" value="1"/>
</dbReference>
<evidence type="ECO:0000313" key="3">
    <source>
        <dbReference type="Proteomes" id="UP000076727"/>
    </source>
</evidence>
<dbReference type="PANTHER" id="PTHR28037">
    <property type="entry name" value="ALCOHOL O-ACETYLTRANSFERASE 1-RELATED"/>
    <property type="match status" value="1"/>
</dbReference>